<dbReference type="PANTHER" id="PTHR31006">
    <property type="entry name" value="F-BOX DOMAIN-CONTAINING PROTEIN-RELATED-RELATED"/>
    <property type="match status" value="1"/>
</dbReference>
<gene>
    <name evidence="1" type="primary">Cni-T10E9.1</name>
    <name evidence="1" type="synonym">Cnig_chr_I.g2490</name>
    <name evidence="1" type="ORF">B9Z55_002490</name>
</gene>
<reference evidence="2" key="1">
    <citation type="submission" date="2017-10" db="EMBL/GenBank/DDBJ databases">
        <title>Rapid genome shrinkage in a self-fertile nematode reveals novel sperm competition proteins.</title>
        <authorList>
            <person name="Yin D."/>
            <person name="Schwarz E.M."/>
            <person name="Thomas C.G."/>
            <person name="Felde R.L."/>
            <person name="Korf I.F."/>
            <person name="Cutter A.D."/>
            <person name="Schartner C.M."/>
            <person name="Ralston E.J."/>
            <person name="Meyer B.J."/>
            <person name="Haag E.S."/>
        </authorList>
    </citation>
    <scope>NUCLEOTIDE SEQUENCE [LARGE SCALE GENOMIC DNA]</scope>
    <source>
        <strain evidence="2">JU1422</strain>
    </source>
</reference>
<accession>A0A2G5VKP3</accession>
<dbReference type="EMBL" id="PDUG01000001">
    <property type="protein sequence ID" value="PIC52343.1"/>
    <property type="molecule type" value="Genomic_DNA"/>
</dbReference>
<protein>
    <recommendedName>
        <fullName evidence="3">F-box domain-containing protein</fullName>
    </recommendedName>
</protein>
<proteinExistence type="predicted"/>
<evidence type="ECO:0000313" key="2">
    <source>
        <dbReference type="Proteomes" id="UP000230233"/>
    </source>
</evidence>
<dbReference type="AlphaFoldDB" id="A0A2G5VKP3"/>
<evidence type="ECO:0000313" key="1">
    <source>
        <dbReference type="EMBL" id="PIC52343.1"/>
    </source>
</evidence>
<keyword evidence="2" id="KW-1185">Reference proteome</keyword>
<sequence length="386" mass="44207">MTKTYELKDLPAEMQRLLVEKCDLITRCRLRASSRALNEAVATTKLFIPSVRIKQLPNDGVFMKLVIKLFKDEYTLKFKKTETGGTRICQAFRSEIIVEDSPPICEAVNWFKIMCLQKNVTIGSLIIETTDNADDMGQKFGELIQNSDEILKVRAIQVNGSGAARMMWKFMEHCDTSILNELKVKETEAFELFGSQDSILKKLKNVEIECDSIITGDVCSLTASVIFLRSASLTEEMVHRLIEKFVNRKEAGSAFCLENPGKSWNFDSFSPSGFEAVNDWGDIKDYENRLSDDKMPVVYLRVSDGSVRLEVGRNTLLRTWTENGDKTIIPPPSDYDDSSEYDFYDDFDGVENEYYENQYDFDPENEMLDGLYESDFDDEGDYQDDY</sequence>
<dbReference type="Proteomes" id="UP000230233">
    <property type="component" value="Chromosome I"/>
</dbReference>
<organism evidence="1 2">
    <name type="scientific">Caenorhabditis nigoni</name>
    <dbReference type="NCBI Taxonomy" id="1611254"/>
    <lineage>
        <taxon>Eukaryota</taxon>
        <taxon>Metazoa</taxon>
        <taxon>Ecdysozoa</taxon>
        <taxon>Nematoda</taxon>
        <taxon>Chromadorea</taxon>
        <taxon>Rhabditida</taxon>
        <taxon>Rhabditina</taxon>
        <taxon>Rhabditomorpha</taxon>
        <taxon>Rhabditoidea</taxon>
        <taxon>Rhabditidae</taxon>
        <taxon>Peloderinae</taxon>
        <taxon>Caenorhabditis</taxon>
    </lineage>
</organism>
<dbReference type="InterPro" id="IPR042317">
    <property type="entry name" value="She-1-like"/>
</dbReference>
<name>A0A2G5VKP3_9PELO</name>
<dbReference type="PANTHER" id="PTHR31006:SF15">
    <property type="entry name" value="F-BOX DOMAIN-CONTAINING PROTEIN"/>
    <property type="match status" value="1"/>
</dbReference>
<evidence type="ECO:0008006" key="3">
    <source>
        <dbReference type="Google" id="ProtNLM"/>
    </source>
</evidence>
<comment type="caution">
    <text evidence="1">The sequence shown here is derived from an EMBL/GenBank/DDBJ whole genome shotgun (WGS) entry which is preliminary data.</text>
</comment>
<dbReference type="OrthoDB" id="5808622at2759"/>